<accession>A0ABU6SJW7</accession>
<evidence type="ECO:0000313" key="8">
    <source>
        <dbReference type="EMBL" id="MED6136243.1"/>
    </source>
</evidence>
<comment type="caution">
    <text evidence="8">The sequence shown here is derived from an EMBL/GenBank/DDBJ whole genome shotgun (WGS) entry which is preliminary data.</text>
</comment>
<keyword evidence="5 6" id="KW-0472">Membrane</keyword>
<dbReference type="Pfam" id="PF01061">
    <property type="entry name" value="ABC2_membrane"/>
    <property type="match status" value="1"/>
</dbReference>
<dbReference type="InterPro" id="IPR013525">
    <property type="entry name" value="ABC2_TM"/>
</dbReference>
<organism evidence="8 9">
    <name type="scientific">Stylosanthes scabra</name>
    <dbReference type="NCBI Taxonomy" id="79078"/>
    <lineage>
        <taxon>Eukaryota</taxon>
        <taxon>Viridiplantae</taxon>
        <taxon>Streptophyta</taxon>
        <taxon>Embryophyta</taxon>
        <taxon>Tracheophyta</taxon>
        <taxon>Spermatophyta</taxon>
        <taxon>Magnoliopsida</taxon>
        <taxon>eudicotyledons</taxon>
        <taxon>Gunneridae</taxon>
        <taxon>Pentapetalae</taxon>
        <taxon>rosids</taxon>
        <taxon>fabids</taxon>
        <taxon>Fabales</taxon>
        <taxon>Fabaceae</taxon>
        <taxon>Papilionoideae</taxon>
        <taxon>50 kb inversion clade</taxon>
        <taxon>dalbergioids sensu lato</taxon>
        <taxon>Dalbergieae</taxon>
        <taxon>Pterocarpus clade</taxon>
        <taxon>Stylosanthes</taxon>
    </lineage>
</organism>
<comment type="subcellular location">
    <subcellularLocation>
        <location evidence="1">Membrane</location>
        <topology evidence="1">Multi-pass membrane protein</topology>
    </subcellularLocation>
</comment>
<evidence type="ECO:0000256" key="2">
    <source>
        <dbReference type="ARBA" id="ARBA00022448"/>
    </source>
</evidence>
<keyword evidence="3 6" id="KW-0812">Transmembrane</keyword>
<evidence type="ECO:0000313" key="9">
    <source>
        <dbReference type="Proteomes" id="UP001341840"/>
    </source>
</evidence>
<feature type="transmembrane region" description="Helical" evidence="6">
    <location>
        <begin position="45"/>
        <end position="68"/>
    </location>
</feature>
<evidence type="ECO:0000256" key="3">
    <source>
        <dbReference type="ARBA" id="ARBA00022692"/>
    </source>
</evidence>
<keyword evidence="4 6" id="KW-1133">Transmembrane helix</keyword>
<name>A0ABU6SJW7_9FABA</name>
<gene>
    <name evidence="8" type="primary">ABCG40_5</name>
    <name evidence="8" type="ORF">PIB30_054262</name>
</gene>
<proteinExistence type="predicted"/>
<evidence type="ECO:0000256" key="1">
    <source>
        <dbReference type="ARBA" id="ARBA00004141"/>
    </source>
</evidence>
<feature type="transmembrane region" description="Helical" evidence="6">
    <location>
        <begin position="141"/>
        <end position="161"/>
    </location>
</feature>
<feature type="transmembrane region" description="Helical" evidence="6">
    <location>
        <begin position="80"/>
        <end position="102"/>
    </location>
</feature>
<evidence type="ECO:0000256" key="4">
    <source>
        <dbReference type="ARBA" id="ARBA00022989"/>
    </source>
</evidence>
<feature type="domain" description="ABC-2 type transporter transmembrane" evidence="7">
    <location>
        <begin position="1"/>
        <end position="160"/>
    </location>
</feature>
<protein>
    <submittedName>
        <fullName evidence="8">ABC transporter G member 40</fullName>
    </submittedName>
</protein>
<dbReference type="PANTHER" id="PTHR19241">
    <property type="entry name" value="ATP-BINDING CASSETTE TRANSPORTER"/>
    <property type="match status" value="1"/>
</dbReference>
<feature type="transmembrane region" description="Helical" evidence="6">
    <location>
        <begin position="188"/>
        <end position="214"/>
    </location>
</feature>
<keyword evidence="9" id="KW-1185">Reference proteome</keyword>
<dbReference type="EMBL" id="JASCZI010060827">
    <property type="protein sequence ID" value="MED6136243.1"/>
    <property type="molecule type" value="Genomic_DNA"/>
</dbReference>
<sequence length="219" mass="25482">MGSMYIAVMFLGVQNSSTVQPVVSVERIVFYRERAAGMYSALPYAIAQVLIELPYIFAQAATYGVIVYAMIGFEWNVKKFFWYLFFMYFTFCYFTFYGMMAVSVTPNHYIASIVAAAFYGIWNLFSGFLIPHTRMPVWWKWYYWVCPVSWTLYGLVASQFGDINHVMEEEFVPVKDFIRDYYGFRHDFVGVCAVVVSGFAVLFALIFAVAIKLFNFQKR</sequence>
<evidence type="ECO:0000256" key="6">
    <source>
        <dbReference type="SAM" id="Phobius"/>
    </source>
</evidence>
<dbReference type="Proteomes" id="UP001341840">
    <property type="component" value="Unassembled WGS sequence"/>
</dbReference>
<keyword evidence="2" id="KW-0813">Transport</keyword>
<reference evidence="8 9" key="1">
    <citation type="journal article" date="2023" name="Plants (Basel)">
        <title>Bridging the Gap: Combining Genomics and Transcriptomics Approaches to Understand Stylosanthes scabra, an Orphan Legume from the Brazilian Caatinga.</title>
        <authorList>
            <person name="Ferreira-Neto J.R.C."/>
            <person name="da Silva M.D."/>
            <person name="Binneck E."/>
            <person name="de Melo N.F."/>
            <person name="da Silva R.H."/>
            <person name="de Melo A.L.T.M."/>
            <person name="Pandolfi V."/>
            <person name="Bustamante F.O."/>
            <person name="Brasileiro-Vidal A.C."/>
            <person name="Benko-Iseppon A.M."/>
        </authorList>
    </citation>
    <scope>NUCLEOTIDE SEQUENCE [LARGE SCALE GENOMIC DNA]</scope>
    <source>
        <tissue evidence="8">Leaves</tissue>
    </source>
</reference>
<evidence type="ECO:0000259" key="7">
    <source>
        <dbReference type="Pfam" id="PF01061"/>
    </source>
</evidence>
<evidence type="ECO:0000256" key="5">
    <source>
        <dbReference type="ARBA" id="ARBA00023136"/>
    </source>
</evidence>
<feature type="transmembrane region" description="Helical" evidence="6">
    <location>
        <begin position="108"/>
        <end position="129"/>
    </location>
</feature>